<dbReference type="GO" id="GO:0007129">
    <property type="term" value="P:homologous chromosome pairing at meiosis"/>
    <property type="evidence" value="ECO:0007669"/>
    <property type="project" value="TreeGrafter"/>
</dbReference>
<name>A0A9W9ZD13_9CNID</name>
<dbReference type="InterPro" id="IPR011989">
    <property type="entry name" value="ARM-like"/>
</dbReference>
<protein>
    <submittedName>
        <fullName evidence="2">Bouquet formation protein 1</fullName>
    </submittedName>
</protein>
<accession>A0A9W9ZD13</accession>
<dbReference type="InterPro" id="IPR016024">
    <property type="entry name" value="ARM-type_fold"/>
</dbReference>
<gene>
    <name evidence="2" type="primary">CCDC79_2</name>
    <name evidence="2" type="ORF">OS493_018840</name>
</gene>
<dbReference type="PANTHER" id="PTHR14014:SF0">
    <property type="entry name" value="TELOMERE REPEATS-BINDING BOUQUET FORMATION PROTEIN 1"/>
    <property type="match status" value="1"/>
</dbReference>
<sequence>MLLCCDLNSSDSTEGTYIQWQQKQRNIILPTTALIAAIVSGNAECQSKVRLLGGLRALINLLRQHVELKEPADQDVSFIEHVVDTIGSAIAGHAICLDSAADLGLVSLLIQCIDLSHTPGVDDAVAKQFRTKCILALSICVDQCERNQQQLRDREGLELLIELLTQEQVTTPTRDAETQTDYQETLSVCTTAGQCSTDTRERIPTGEVTQETLSVCTTGGQCRTNTRERVPTGEMTQESSPSSRKAIQRKKRFVTSCKVLTPLTRSKNCSVENDRRGANSETKN</sequence>
<keyword evidence="3" id="KW-1185">Reference proteome</keyword>
<dbReference type="Proteomes" id="UP001163046">
    <property type="component" value="Unassembled WGS sequence"/>
</dbReference>
<proteinExistence type="predicted"/>
<evidence type="ECO:0000313" key="2">
    <source>
        <dbReference type="EMBL" id="KAJ7379045.1"/>
    </source>
</evidence>
<dbReference type="AlphaFoldDB" id="A0A9W9ZD13"/>
<dbReference type="PANTHER" id="PTHR14014">
    <property type="entry name" value="TELOMERE REPEATS-BINDING BOUQUET FORMATION PROTEIN 1"/>
    <property type="match status" value="1"/>
</dbReference>
<comment type="caution">
    <text evidence="2">The sequence shown here is derived from an EMBL/GenBank/DDBJ whole genome shotgun (WGS) entry which is preliminary data.</text>
</comment>
<dbReference type="SUPFAM" id="SSF48371">
    <property type="entry name" value="ARM repeat"/>
    <property type="match status" value="1"/>
</dbReference>
<dbReference type="GO" id="GO:0070197">
    <property type="term" value="P:meiotic attachment of telomere to nuclear envelope"/>
    <property type="evidence" value="ECO:0007669"/>
    <property type="project" value="InterPro"/>
</dbReference>
<feature type="region of interest" description="Disordered" evidence="1">
    <location>
        <begin position="224"/>
        <end position="247"/>
    </location>
</feature>
<dbReference type="OrthoDB" id="5970423at2759"/>
<feature type="compositionally biased region" description="Polar residues" evidence="1">
    <location>
        <begin position="234"/>
        <end position="245"/>
    </location>
</feature>
<organism evidence="2 3">
    <name type="scientific">Desmophyllum pertusum</name>
    <dbReference type="NCBI Taxonomy" id="174260"/>
    <lineage>
        <taxon>Eukaryota</taxon>
        <taxon>Metazoa</taxon>
        <taxon>Cnidaria</taxon>
        <taxon>Anthozoa</taxon>
        <taxon>Hexacorallia</taxon>
        <taxon>Scleractinia</taxon>
        <taxon>Caryophylliina</taxon>
        <taxon>Caryophylliidae</taxon>
        <taxon>Desmophyllum</taxon>
    </lineage>
</organism>
<reference evidence="2" key="1">
    <citation type="submission" date="2023-01" db="EMBL/GenBank/DDBJ databases">
        <title>Genome assembly of the deep-sea coral Lophelia pertusa.</title>
        <authorList>
            <person name="Herrera S."/>
            <person name="Cordes E."/>
        </authorList>
    </citation>
    <scope>NUCLEOTIDE SEQUENCE</scope>
    <source>
        <strain evidence="2">USNM1676648</strain>
        <tissue evidence="2">Polyp</tissue>
    </source>
</reference>
<dbReference type="InterPro" id="IPR042359">
    <property type="entry name" value="TERB1"/>
</dbReference>
<dbReference type="Gene3D" id="1.25.10.10">
    <property type="entry name" value="Leucine-rich Repeat Variant"/>
    <property type="match status" value="1"/>
</dbReference>
<dbReference type="EMBL" id="MU826360">
    <property type="protein sequence ID" value="KAJ7379045.1"/>
    <property type="molecule type" value="Genomic_DNA"/>
</dbReference>
<evidence type="ECO:0000256" key="1">
    <source>
        <dbReference type="SAM" id="MobiDB-lite"/>
    </source>
</evidence>
<evidence type="ECO:0000313" key="3">
    <source>
        <dbReference type="Proteomes" id="UP001163046"/>
    </source>
</evidence>